<dbReference type="GO" id="GO:0000976">
    <property type="term" value="F:transcription cis-regulatory region binding"/>
    <property type="evidence" value="ECO:0007669"/>
    <property type="project" value="TreeGrafter"/>
</dbReference>
<name>B4D5S6_9BACT</name>
<organism evidence="5 6">
    <name type="scientific">Chthoniobacter flavus Ellin428</name>
    <dbReference type="NCBI Taxonomy" id="497964"/>
    <lineage>
        <taxon>Bacteria</taxon>
        <taxon>Pseudomonadati</taxon>
        <taxon>Verrucomicrobiota</taxon>
        <taxon>Spartobacteria</taxon>
        <taxon>Chthoniobacterales</taxon>
        <taxon>Chthoniobacteraceae</taxon>
        <taxon>Chthoniobacter</taxon>
    </lineage>
</organism>
<dbReference type="GO" id="GO:0003700">
    <property type="term" value="F:DNA-binding transcription factor activity"/>
    <property type="evidence" value="ECO:0007669"/>
    <property type="project" value="TreeGrafter"/>
</dbReference>
<evidence type="ECO:0000313" key="5">
    <source>
        <dbReference type="EMBL" id="EDY18129.1"/>
    </source>
</evidence>
<dbReference type="PANTHER" id="PTHR30146:SF109">
    <property type="entry name" value="HTH-TYPE TRANSCRIPTIONAL REGULATOR GALS"/>
    <property type="match status" value="1"/>
</dbReference>
<dbReference type="InterPro" id="IPR010982">
    <property type="entry name" value="Lambda_DNA-bd_dom_sf"/>
</dbReference>
<dbReference type="Proteomes" id="UP000005824">
    <property type="component" value="Unassembled WGS sequence"/>
</dbReference>
<dbReference type="RefSeq" id="WP_006981589.1">
    <property type="nucleotide sequence ID" value="NZ_ABVL01000014.1"/>
</dbReference>
<dbReference type="CDD" id="cd01392">
    <property type="entry name" value="HTH_LacI"/>
    <property type="match status" value="1"/>
</dbReference>
<dbReference type="EMBL" id="ABVL01000014">
    <property type="protein sequence ID" value="EDY18129.1"/>
    <property type="molecule type" value="Genomic_DNA"/>
</dbReference>
<evidence type="ECO:0000256" key="3">
    <source>
        <dbReference type="ARBA" id="ARBA00023163"/>
    </source>
</evidence>
<evidence type="ECO:0000259" key="4">
    <source>
        <dbReference type="PROSITE" id="PS50932"/>
    </source>
</evidence>
<dbReference type="STRING" id="497964.CfE428DRAFT_4265"/>
<sequence>MAATHSSISLQTIAQKAGVSAMTASRVLRNSPNVAPTTRRRVLAAARALKYRPDPHLARLMNVVRSRKTPRLRAVIAIVREDLPHDELHAPNYQYVSLRYIRGRAEQHGYHAEEFWLGRDGLGPERLDKILQARGIEGLIVSPQSSRMLCAQLDYSHFAAVTLVTDCSIHPCTARRET</sequence>
<dbReference type="eggNOG" id="COG1609">
    <property type="taxonomic scope" value="Bacteria"/>
</dbReference>
<gene>
    <name evidence="5" type="ORF">CfE428DRAFT_4265</name>
</gene>
<dbReference type="InParanoid" id="B4D5S6"/>
<proteinExistence type="predicted"/>
<dbReference type="Gene3D" id="1.10.260.40">
    <property type="entry name" value="lambda repressor-like DNA-binding domains"/>
    <property type="match status" value="1"/>
</dbReference>
<evidence type="ECO:0000313" key="6">
    <source>
        <dbReference type="Proteomes" id="UP000005824"/>
    </source>
</evidence>
<keyword evidence="3" id="KW-0804">Transcription</keyword>
<dbReference type="PANTHER" id="PTHR30146">
    <property type="entry name" value="LACI-RELATED TRANSCRIPTIONAL REPRESSOR"/>
    <property type="match status" value="1"/>
</dbReference>
<reference evidence="5 6" key="1">
    <citation type="journal article" date="2011" name="J. Bacteriol.">
        <title>Genome sequence of Chthoniobacter flavus Ellin428, an aerobic heterotrophic soil bacterium.</title>
        <authorList>
            <person name="Kant R."/>
            <person name="van Passel M.W."/>
            <person name="Palva A."/>
            <person name="Lucas S."/>
            <person name="Lapidus A."/>
            <person name="Glavina Del Rio T."/>
            <person name="Dalin E."/>
            <person name="Tice H."/>
            <person name="Bruce D."/>
            <person name="Goodwin L."/>
            <person name="Pitluck S."/>
            <person name="Larimer F.W."/>
            <person name="Land M.L."/>
            <person name="Hauser L."/>
            <person name="Sangwan P."/>
            <person name="de Vos W.M."/>
            <person name="Janssen P.H."/>
            <person name="Smidt H."/>
        </authorList>
    </citation>
    <scope>NUCLEOTIDE SEQUENCE [LARGE SCALE GENOMIC DNA]</scope>
    <source>
        <strain evidence="5 6">Ellin428</strain>
    </source>
</reference>
<keyword evidence="2" id="KW-0238">DNA-binding</keyword>
<dbReference type="Pfam" id="PF00356">
    <property type="entry name" value="LacI"/>
    <property type="match status" value="1"/>
</dbReference>
<protein>
    <submittedName>
        <fullName evidence="5">Transcriptional regulator, LacI family</fullName>
    </submittedName>
</protein>
<dbReference type="SUPFAM" id="SSF47413">
    <property type="entry name" value="lambda repressor-like DNA-binding domains"/>
    <property type="match status" value="1"/>
</dbReference>
<keyword evidence="1" id="KW-0805">Transcription regulation</keyword>
<dbReference type="AlphaFoldDB" id="B4D5S6"/>
<dbReference type="SMART" id="SM00354">
    <property type="entry name" value="HTH_LACI"/>
    <property type="match status" value="1"/>
</dbReference>
<dbReference type="PROSITE" id="PS50932">
    <property type="entry name" value="HTH_LACI_2"/>
    <property type="match status" value="1"/>
</dbReference>
<evidence type="ECO:0000256" key="2">
    <source>
        <dbReference type="ARBA" id="ARBA00023125"/>
    </source>
</evidence>
<evidence type="ECO:0000256" key="1">
    <source>
        <dbReference type="ARBA" id="ARBA00023015"/>
    </source>
</evidence>
<accession>B4D5S6</accession>
<dbReference type="InterPro" id="IPR000843">
    <property type="entry name" value="HTH_LacI"/>
</dbReference>
<comment type="caution">
    <text evidence="5">The sequence shown here is derived from an EMBL/GenBank/DDBJ whole genome shotgun (WGS) entry which is preliminary data.</text>
</comment>
<keyword evidence="6" id="KW-1185">Reference proteome</keyword>
<feature type="domain" description="HTH lacI-type" evidence="4">
    <location>
        <begin position="8"/>
        <end position="62"/>
    </location>
</feature>